<evidence type="ECO:0000313" key="1">
    <source>
        <dbReference type="EMBL" id="KAK6135495.1"/>
    </source>
</evidence>
<proteinExistence type="predicted"/>
<name>A0ABR0VMB7_REHGL</name>
<accession>A0ABR0VMB7</accession>
<dbReference type="InterPro" id="IPR016024">
    <property type="entry name" value="ARM-type_fold"/>
</dbReference>
<organism evidence="1 2">
    <name type="scientific">Rehmannia glutinosa</name>
    <name type="common">Chinese foxglove</name>
    <dbReference type="NCBI Taxonomy" id="99300"/>
    <lineage>
        <taxon>Eukaryota</taxon>
        <taxon>Viridiplantae</taxon>
        <taxon>Streptophyta</taxon>
        <taxon>Embryophyta</taxon>
        <taxon>Tracheophyta</taxon>
        <taxon>Spermatophyta</taxon>
        <taxon>Magnoliopsida</taxon>
        <taxon>eudicotyledons</taxon>
        <taxon>Gunneridae</taxon>
        <taxon>Pentapetalae</taxon>
        <taxon>asterids</taxon>
        <taxon>lamiids</taxon>
        <taxon>Lamiales</taxon>
        <taxon>Orobanchaceae</taxon>
        <taxon>Rehmannieae</taxon>
        <taxon>Rehmannia</taxon>
    </lineage>
</organism>
<protein>
    <submittedName>
        <fullName evidence="1">Uncharacterized protein</fullName>
    </submittedName>
</protein>
<evidence type="ECO:0000313" key="2">
    <source>
        <dbReference type="Proteomes" id="UP001318860"/>
    </source>
</evidence>
<reference evidence="1 2" key="1">
    <citation type="journal article" date="2021" name="Comput. Struct. Biotechnol. J.">
        <title>De novo genome assembly of the potent medicinal plant Rehmannia glutinosa using nanopore technology.</title>
        <authorList>
            <person name="Ma L."/>
            <person name="Dong C."/>
            <person name="Song C."/>
            <person name="Wang X."/>
            <person name="Zheng X."/>
            <person name="Niu Y."/>
            <person name="Chen S."/>
            <person name="Feng W."/>
        </authorList>
    </citation>
    <scope>NUCLEOTIDE SEQUENCE [LARGE SCALE GENOMIC DNA]</scope>
    <source>
        <strain evidence="1">DH-2019</strain>
    </source>
</reference>
<comment type="caution">
    <text evidence="1">The sequence shown here is derived from an EMBL/GenBank/DDBJ whole genome shotgun (WGS) entry which is preliminary data.</text>
</comment>
<gene>
    <name evidence="1" type="ORF">DH2020_030748</name>
</gene>
<dbReference type="PANTHER" id="PTHR35834">
    <property type="entry name" value="ARMADILLO-TYPE FOLD PROTEIN-RELATED"/>
    <property type="match status" value="1"/>
</dbReference>
<dbReference type="SUPFAM" id="SSF48371">
    <property type="entry name" value="ARM repeat"/>
    <property type="match status" value="1"/>
</dbReference>
<dbReference type="InterPro" id="IPR011989">
    <property type="entry name" value="ARM-like"/>
</dbReference>
<dbReference type="Gene3D" id="1.25.10.10">
    <property type="entry name" value="Leucine-rich Repeat Variant"/>
    <property type="match status" value="1"/>
</dbReference>
<dbReference type="Proteomes" id="UP001318860">
    <property type="component" value="Unassembled WGS sequence"/>
</dbReference>
<sequence length="437" mass="49207">MDEREGAAVKLETHQQLFKVLESLNRVSNDFSKPCRRSPDSDSSAINAMLELRATSSSILSANPHMFSLSQHLSELIELIQELQDPKPSSHGLKSFLIRRVKSHEISRLAASIESELHAWIDRETVSGLTITVAEMRYYCKSPLTLSHEDKLFDKMTVLQNRLSRGFDMNFQDLLLKSGIFSELEWVLCNPLFSKRVREKAAISMKELVLYNKDVFVGSVLVGGSVKSLVSMGSLRVLSSLIKAIKSPLVDEMESCGGILQIISYLSSDDLERRIMAMDCAMEIGFYGRREAVEVMINGGLIEKLVELQRSELERPHSFSSCVARFAVQLEVGEGLRQREKREFKQKILKKIREGCVSDIAECATIVAEVLWDEYSWNSDSLLPAFAAEKKKGENKQSQRSMKGNLNLNCKKSVITSLISQTNLKQSINTLNLNHNP</sequence>
<keyword evidence="2" id="KW-1185">Reference proteome</keyword>
<dbReference type="EMBL" id="JABTTQ020001092">
    <property type="protein sequence ID" value="KAK6135495.1"/>
    <property type="molecule type" value="Genomic_DNA"/>
</dbReference>
<dbReference type="PANTHER" id="PTHR35834:SF2">
    <property type="entry name" value="ATAXIN-10 DOMAIN-CONTAINING PROTEIN"/>
    <property type="match status" value="1"/>
</dbReference>